<proteinExistence type="predicted"/>
<reference evidence="2" key="1">
    <citation type="submission" date="2022-05" db="EMBL/GenBank/DDBJ databases">
        <title>Jatrophihabitans sp. SB3-54 whole genome sequence.</title>
        <authorList>
            <person name="Suh M.K."/>
            <person name="Eom M.K."/>
            <person name="Kim J.S."/>
            <person name="Kim H.S."/>
            <person name="Do H.E."/>
            <person name="Shin Y.K."/>
            <person name="Lee J.-S."/>
        </authorList>
    </citation>
    <scope>NUCLEOTIDE SEQUENCE</scope>
    <source>
        <strain evidence="2">SB3-54</strain>
    </source>
</reference>
<dbReference type="EMBL" id="CP097463">
    <property type="protein sequence ID" value="WAX56042.1"/>
    <property type="molecule type" value="Genomic_DNA"/>
</dbReference>
<feature type="chain" id="PRO_5045347285" evidence="1">
    <location>
        <begin position="21"/>
        <end position="250"/>
    </location>
</feature>
<sequence>MRLAGFIGATCASVALVATAVETTGAYFTSSKDGNITAQGGHLTLSNTSSMNLNFQDMMPGANQTKPVNYAVSVSPGNTVDLWLTFDTTSRAYNFFTGGKYATGGGLDANTCVNHDTTANCGGLGRYGYFAVAANDTGANPVFQSGNLSFADSTNTPHVGASTSSECGVNADGDGGSSQVASSPSDHAVPYCGVPGAILVAANLGNAASGSVSVTFGIASIAGNNDQNASILPASPLPYHLVATQHGQRP</sequence>
<keyword evidence="3" id="KW-1185">Reference proteome</keyword>
<protein>
    <submittedName>
        <fullName evidence="2">Uncharacterized protein</fullName>
    </submittedName>
</protein>
<dbReference type="Proteomes" id="UP001164693">
    <property type="component" value="Chromosome"/>
</dbReference>
<dbReference type="RefSeq" id="WP_269442568.1">
    <property type="nucleotide sequence ID" value="NZ_CP097463.1"/>
</dbReference>
<organism evidence="2 3">
    <name type="scientific">Jatrophihabitans cynanchi</name>
    <dbReference type="NCBI Taxonomy" id="2944128"/>
    <lineage>
        <taxon>Bacteria</taxon>
        <taxon>Bacillati</taxon>
        <taxon>Actinomycetota</taxon>
        <taxon>Actinomycetes</taxon>
        <taxon>Jatrophihabitantales</taxon>
        <taxon>Jatrophihabitantaceae</taxon>
        <taxon>Jatrophihabitans</taxon>
    </lineage>
</organism>
<name>A0ABY7JXK3_9ACTN</name>
<keyword evidence="1" id="KW-0732">Signal</keyword>
<evidence type="ECO:0000313" key="2">
    <source>
        <dbReference type="EMBL" id="WAX56042.1"/>
    </source>
</evidence>
<feature type="signal peptide" evidence="1">
    <location>
        <begin position="1"/>
        <end position="20"/>
    </location>
</feature>
<gene>
    <name evidence="2" type="ORF">M6B22_16065</name>
</gene>
<evidence type="ECO:0000313" key="3">
    <source>
        <dbReference type="Proteomes" id="UP001164693"/>
    </source>
</evidence>
<evidence type="ECO:0000256" key="1">
    <source>
        <dbReference type="SAM" id="SignalP"/>
    </source>
</evidence>
<accession>A0ABY7JXK3</accession>